<proteinExistence type="predicted"/>
<organism evidence="1 2">
    <name type="scientific">Candidatus Sphingobacterium stercoripullorum</name>
    <dbReference type="NCBI Taxonomy" id="2838759"/>
    <lineage>
        <taxon>Bacteria</taxon>
        <taxon>Pseudomonadati</taxon>
        <taxon>Bacteroidota</taxon>
        <taxon>Sphingobacteriia</taxon>
        <taxon>Sphingobacteriales</taxon>
        <taxon>Sphingobacteriaceae</taxon>
        <taxon>Sphingobacterium</taxon>
    </lineage>
</organism>
<gene>
    <name evidence="1" type="ORF">H9853_10385</name>
</gene>
<sequence length="258" mass="28939">MTRVIGLFFIILFSSSIPVEKTIGNKDKVLLTSVFDKLTSDPIASLYEELGLQEKLNFDIFEKALLGYEQLSAPNKDIFSIIDFTKPSSEKRLFVIDIKNKKVLYHSLVSHGRNSGDLYAKSFSNKHGSYQSSVGFYETSNTYFGGNGFSLRLEGLERNINDQARARAIVIHGADYCSEDFIKRTGRLGRSYGCPALPRELNKPIINTIKQGSLLFIYADEPTYFANSEILKKGTKRKLLAELPTPQQENTAQAGVMQ</sequence>
<dbReference type="InterPro" id="IPR032676">
    <property type="entry name" value="YkuD_2"/>
</dbReference>
<dbReference type="Proteomes" id="UP000824156">
    <property type="component" value="Unassembled WGS sequence"/>
</dbReference>
<evidence type="ECO:0000313" key="1">
    <source>
        <dbReference type="EMBL" id="HIX55425.1"/>
    </source>
</evidence>
<dbReference type="Pfam" id="PF13645">
    <property type="entry name" value="YkuD_2"/>
    <property type="match status" value="1"/>
</dbReference>
<accession>A0A9D1WAH4</accession>
<name>A0A9D1WAH4_9SPHI</name>
<dbReference type="PANTHER" id="PTHR38477">
    <property type="entry name" value="HYPOTHETICAL EXPORTED PROTEIN"/>
    <property type="match status" value="1"/>
</dbReference>
<comment type="caution">
    <text evidence="1">The sequence shown here is derived from an EMBL/GenBank/DDBJ whole genome shotgun (WGS) entry which is preliminary data.</text>
</comment>
<reference evidence="1" key="1">
    <citation type="journal article" date="2021" name="PeerJ">
        <title>Extensive microbial diversity within the chicken gut microbiome revealed by metagenomics and culture.</title>
        <authorList>
            <person name="Gilroy R."/>
            <person name="Ravi A."/>
            <person name="Getino M."/>
            <person name="Pursley I."/>
            <person name="Horton D.L."/>
            <person name="Alikhan N.F."/>
            <person name="Baker D."/>
            <person name="Gharbi K."/>
            <person name="Hall N."/>
            <person name="Watson M."/>
            <person name="Adriaenssens E.M."/>
            <person name="Foster-Nyarko E."/>
            <person name="Jarju S."/>
            <person name="Secka A."/>
            <person name="Antonio M."/>
            <person name="Oren A."/>
            <person name="Chaudhuri R.R."/>
            <person name="La Ragione R."/>
            <person name="Hildebrand F."/>
            <person name="Pallen M.J."/>
        </authorList>
    </citation>
    <scope>NUCLEOTIDE SEQUENCE</scope>
    <source>
        <strain evidence="1">1719</strain>
    </source>
</reference>
<protein>
    <submittedName>
        <fullName evidence="1">Murein L,D-transpeptidase catalytic domain family protein</fullName>
    </submittedName>
</protein>
<dbReference type="PANTHER" id="PTHR38477:SF1">
    <property type="entry name" value="MUREIN L,D-TRANSPEPTIDASE CATALYTIC DOMAIN FAMILY PROTEIN"/>
    <property type="match status" value="1"/>
</dbReference>
<dbReference type="EMBL" id="DXEZ01000292">
    <property type="protein sequence ID" value="HIX55425.1"/>
    <property type="molecule type" value="Genomic_DNA"/>
</dbReference>
<evidence type="ECO:0000313" key="2">
    <source>
        <dbReference type="Proteomes" id="UP000824156"/>
    </source>
</evidence>
<dbReference type="AlphaFoldDB" id="A0A9D1WAH4"/>
<reference evidence="1" key="2">
    <citation type="submission" date="2021-04" db="EMBL/GenBank/DDBJ databases">
        <authorList>
            <person name="Gilroy R."/>
        </authorList>
    </citation>
    <scope>NUCLEOTIDE SEQUENCE</scope>
    <source>
        <strain evidence="1">1719</strain>
    </source>
</reference>